<evidence type="ECO:0000313" key="1">
    <source>
        <dbReference type="EMBL" id="PWB75930.1"/>
    </source>
</evidence>
<dbReference type="SUPFAM" id="SSF55729">
    <property type="entry name" value="Acyl-CoA N-acyltransferases (Nat)"/>
    <property type="match status" value="1"/>
</dbReference>
<proteinExistence type="predicted"/>
<sequence>MERMHFEQLTIVKASDRPGFNDWVWSFNRGNWPEFMYKDKVAAECWPALERAFGEYQFAITEKATGAIVAQVNSIPLAWDRPLDDLPDTGWDWALCQGVDDHRGGKPPRIQCALQIAIGPEWRGQGISAHALEVMKQIGRAMGLNCLVAPVRPNRKAEFPLMSMDAYCQRTGEDGLPFDPWLRVHIRAGGKILRVCHQSMLIVGSVKEWEEWTGMKFETSGSHIVPGALVPLMIDHRADIGRYIEPNVWVRHDL</sequence>
<organism evidence="1 2">
    <name type="scientific">candidate division GN15 bacterium</name>
    <dbReference type="NCBI Taxonomy" id="2072418"/>
    <lineage>
        <taxon>Bacteria</taxon>
        <taxon>candidate division GN15</taxon>
    </lineage>
</organism>
<gene>
    <name evidence="1" type="ORF">C3F09_01330</name>
</gene>
<dbReference type="Gene3D" id="3.40.630.30">
    <property type="match status" value="1"/>
</dbReference>
<protein>
    <submittedName>
        <fullName evidence="1">GNAT family N-acetyltransferase</fullName>
    </submittedName>
</protein>
<accession>A0A855XB29</accession>
<comment type="caution">
    <text evidence="1">The sequence shown here is derived from an EMBL/GenBank/DDBJ whole genome shotgun (WGS) entry which is preliminary data.</text>
</comment>
<dbReference type="Proteomes" id="UP000250918">
    <property type="component" value="Unassembled WGS sequence"/>
</dbReference>
<dbReference type="GO" id="GO:0016740">
    <property type="term" value="F:transferase activity"/>
    <property type="evidence" value="ECO:0007669"/>
    <property type="project" value="UniProtKB-KW"/>
</dbReference>
<evidence type="ECO:0000313" key="2">
    <source>
        <dbReference type="Proteomes" id="UP000250918"/>
    </source>
</evidence>
<dbReference type="AlphaFoldDB" id="A0A855XB29"/>
<keyword evidence="1" id="KW-0808">Transferase</keyword>
<dbReference type="InterPro" id="IPR016181">
    <property type="entry name" value="Acyl_CoA_acyltransferase"/>
</dbReference>
<name>A0A855XB29_9BACT</name>
<dbReference type="EMBL" id="PQAP01000006">
    <property type="protein sequence ID" value="PWB75930.1"/>
    <property type="molecule type" value="Genomic_DNA"/>
</dbReference>
<reference evidence="1 2" key="1">
    <citation type="journal article" date="2018" name="ISME J.">
        <title>A methanotrophic archaeon couples anaerobic oxidation of methane to Fe(III) reduction.</title>
        <authorList>
            <person name="Cai C."/>
            <person name="Leu A.O."/>
            <person name="Xie G.J."/>
            <person name="Guo J."/>
            <person name="Feng Y."/>
            <person name="Zhao J.X."/>
            <person name="Tyson G.W."/>
            <person name="Yuan Z."/>
            <person name="Hu S."/>
        </authorList>
    </citation>
    <scope>NUCLEOTIDE SEQUENCE [LARGE SCALE GENOMIC DNA]</scope>
    <source>
        <strain evidence="1">FeB_12</strain>
    </source>
</reference>